<sequence>MDNESSANTIVSCQNPPSTNHLKPLSVYSRRVMCDQQKGPRSPVEPPDPFVNFKIKIVNDSGRKRKLGHSGTINDYNSPLKKQCSSNALSPDLGCFMDYSSSLTRNNSLSPFAAPYPVLKEETADRSVTKETVSSRLDLEHVQCGCSKEEVEKTERIVKNMSSVFDNDINEILCLNPPKLELVKPNIKEEKPDAGPVEDDRGYLSSVLHSEECKTEDPPEQLGHEQASTGAPHFSFLIKDSSETLTGPLLGPVKCDGSFLEGEDEVFNIGQPIFESSICQPSAEAEQKSGLSEALRTVNVSQTYNSGDYTVDTLYETTLPLQVQVKSKVVVPGQSEGISKPATSTQSEQKTSSADKKRDKAVKRGRGHRPKILDNSMEWEHHKRQYIFSVKSHMTENPGRAQGPMTELLDLMTHVAGQTGSNGSQWQHPSDLTCRNFQKRFGNETPTMTLSEWQAQNNTHHRRFSKVPKIFERSPYP</sequence>
<evidence type="ECO:0000256" key="1">
    <source>
        <dbReference type="ARBA" id="ARBA00004123"/>
    </source>
</evidence>
<dbReference type="KEGG" id="plai:106948403"/>
<protein>
    <recommendedName>
        <fullName evidence="2">S100P-binding protein</fullName>
    </recommendedName>
</protein>
<reference evidence="5" key="1">
    <citation type="submission" date="2025-08" db="UniProtKB">
        <authorList>
            <consortium name="Ensembl"/>
        </authorList>
    </citation>
    <scope>IDENTIFICATION</scope>
</reference>
<dbReference type="Pfam" id="PF15427">
    <property type="entry name" value="S100PBPR"/>
    <property type="match status" value="1"/>
</dbReference>
<feature type="compositionally biased region" description="Basic residues" evidence="4">
    <location>
        <begin position="359"/>
        <end position="370"/>
    </location>
</feature>
<dbReference type="AlphaFoldDB" id="A0A3B3TVT6"/>
<proteinExistence type="predicted"/>
<keyword evidence="6" id="KW-1185">Reference proteome</keyword>
<evidence type="ECO:0000256" key="2">
    <source>
        <dbReference type="ARBA" id="ARBA00020595"/>
    </source>
</evidence>
<dbReference type="PANTHER" id="PTHR14455:SF0">
    <property type="entry name" value="S100P-BINDING PROTEIN"/>
    <property type="match status" value="1"/>
</dbReference>
<evidence type="ECO:0000256" key="3">
    <source>
        <dbReference type="ARBA" id="ARBA00023242"/>
    </source>
</evidence>
<dbReference type="CTD" id="493632"/>
<dbReference type="STRING" id="48699.ENSPLAP00000004672"/>
<accession>A0A3B3TVT6</accession>
<dbReference type="Ensembl" id="ENSPLAT00000009249.1">
    <property type="protein sequence ID" value="ENSPLAP00000004672.1"/>
    <property type="gene ID" value="ENSPLAG00000006407.1"/>
</dbReference>
<dbReference type="Proteomes" id="UP000261500">
    <property type="component" value="Unplaced"/>
</dbReference>
<dbReference type="InterPro" id="IPR026097">
    <property type="entry name" value="S100PBP"/>
</dbReference>
<feature type="compositionally biased region" description="Polar residues" evidence="4">
    <location>
        <begin position="341"/>
        <end position="352"/>
    </location>
</feature>
<dbReference type="GeneTree" id="ENSGT00730000113981"/>
<feature type="region of interest" description="Disordered" evidence="4">
    <location>
        <begin position="335"/>
        <end position="371"/>
    </location>
</feature>
<dbReference type="OrthoDB" id="8945510at2759"/>
<evidence type="ECO:0000256" key="4">
    <source>
        <dbReference type="SAM" id="MobiDB-lite"/>
    </source>
</evidence>
<evidence type="ECO:0000313" key="6">
    <source>
        <dbReference type="Proteomes" id="UP000261500"/>
    </source>
</evidence>
<reference evidence="5" key="2">
    <citation type="submission" date="2025-09" db="UniProtKB">
        <authorList>
            <consortium name="Ensembl"/>
        </authorList>
    </citation>
    <scope>IDENTIFICATION</scope>
</reference>
<organism evidence="5 6">
    <name type="scientific">Poecilia latipinna</name>
    <name type="common">sailfin molly</name>
    <dbReference type="NCBI Taxonomy" id="48699"/>
    <lineage>
        <taxon>Eukaryota</taxon>
        <taxon>Metazoa</taxon>
        <taxon>Chordata</taxon>
        <taxon>Craniata</taxon>
        <taxon>Vertebrata</taxon>
        <taxon>Euteleostomi</taxon>
        <taxon>Actinopterygii</taxon>
        <taxon>Neopterygii</taxon>
        <taxon>Teleostei</taxon>
        <taxon>Neoteleostei</taxon>
        <taxon>Acanthomorphata</taxon>
        <taxon>Ovalentaria</taxon>
        <taxon>Atherinomorphae</taxon>
        <taxon>Cyprinodontiformes</taxon>
        <taxon>Poeciliidae</taxon>
        <taxon>Poeciliinae</taxon>
        <taxon>Poecilia</taxon>
    </lineage>
</organism>
<keyword evidence="3" id="KW-0539">Nucleus</keyword>
<evidence type="ECO:0000313" key="5">
    <source>
        <dbReference type="Ensembl" id="ENSPLAP00000004672.1"/>
    </source>
</evidence>
<comment type="subcellular location">
    <subcellularLocation>
        <location evidence="1">Nucleus</location>
    </subcellularLocation>
</comment>
<name>A0A3B3TVT6_9TELE</name>
<dbReference type="GeneID" id="106948403"/>
<dbReference type="RefSeq" id="XP_014889523.1">
    <property type="nucleotide sequence ID" value="XM_015034037.1"/>
</dbReference>
<dbReference type="GO" id="GO:0005634">
    <property type="term" value="C:nucleus"/>
    <property type="evidence" value="ECO:0007669"/>
    <property type="project" value="UniProtKB-SubCell"/>
</dbReference>
<dbReference type="GO" id="GO:0048306">
    <property type="term" value="F:calcium-dependent protein binding"/>
    <property type="evidence" value="ECO:0007669"/>
    <property type="project" value="InterPro"/>
</dbReference>
<dbReference type="PANTHER" id="PTHR14455">
    <property type="entry name" value="ASKOPOS"/>
    <property type="match status" value="1"/>
</dbReference>